<organism evidence="1 2">
    <name type="scientific">Apiospora phragmitis</name>
    <dbReference type="NCBI Taxonomy" id="2905665"/>
    <lineage>
        <taxon>Eukaryota</taxon>
        <taxon>Fungi</taxon>
        <taxon>Dikarya</taxon>
        <taxon>Ascomycota</taxon>
        <taxon>Pezizomycotina</taxon>
        <taxon>Sordariomycetes</taxon>
        <taxon>Xylariomycetidae</taxon>
        <taxon>Amphisphaeriales</taxon>
        <taxon>Apiosporaceae</taxon>
        <taxon>Apiospora</taxon>
    </lineage>
</organism>
<comment type="caution">
    <text evidence="1">The sequence shown here is derived from an EMBL/GenBank/DDBJ whole genome shotgun (WGS) entry which is preliminary data.</text>
</comment>
<gene>
    <name evidence="1" type="ORF">PG994_009455</name>
</gene>
<reference evidence="1 2" key="1">
    <citation type="submission" date="2023-01" db="EMBL/GenBank/DDBJ databases">
        <title>Analysis of 21 Apiospora genomes using comparative genomics revels a genus with tremendous synthesis potential of carbohydrate active enzymes and secondary metabolites.</title>
        <authorList>
            <person name="Sorensen T."/>
        </authorList>
    </citation>
    <scope>NUCLEOTIDE SEQUENCE [LARGE SCALE GENOMIC DNA]</scope>
    <source>
        <strain evidence="1 2">CBS 135458</strain>
    </source>
</reference>
<name>A0ABR1UJC2_9PEZI</name>
<proteinExistence type="predicted"/>
<dbReference type="Proteomes" id="UP001480595">
    <property type="component" value="Unassembled WGS sequence"/>
</dbReference>
<accession>A0ABR1UJC2</accession>
<evidence type="ECO:0000313" key="1">
    <source>
        <dbReference type="EMBL" id="KAK8059007.1"/>
    </source>
</evidence>
<sequence length="244" mass="27207">MSSSTGDELCDACAKLDLYSLFTGPRHYVGRPELNPYGVAHVTTLLGVISNTKCPLCRLIKHDLHTHSAFDPAYYHKECDPAKIQCCLRALRADYLEDTSYQNPSTQEMMATKLQVRLVGSDTCSWRELSCMSRIPLGSGIRLLSPESVFPARPLLNGFCAMGLERGLSLLKQWIGTCETDHTDTCQFNPLDCMPPGMGLDSIRVIDVRDRSLRAFDPRLIKYATLSYVFGEAGDEHLKLLEAL</sequence>
<evidence type="ECO:0000313" key="2">
    <source>
        <dbReference type="Proteomes" id="UP001480595"/>
    </source>
</evidence>
<keyword evidence="2" id="KW-1185">Reference proteome</keyword>
<dbReference type="RefSeq" id="XP_066714453.1">
    <property type="nucleotide sequence ID" value="XM_066860864.1"/>
</dbReference>
<dbReference type="EMBL" id="JAQQWL010000009">
    <property type="protein sequence ID" value="KAK8059007.1"/>
    <property type="molecule type" value="Genomic_DNA"/>
</dbReference>
<dbReference type="GeneID" id="92093927"/>
<protein>
    <submittedName>
        <fullName evidence="1">Uncharacterized protein</fullName>
    </submittedName>
</protein>